<dbReference type="EMBL" id="KQ993058">
    <property type="protein sequence ID" value="KZV49394.1"/>
    <property type="molecule type" value="Genomic_DNA"/>
</dbReference>
<name>A0A2Z7CXD9_9LAMI</name>
<evidence type="ECO:0000256" key="1">
    <source>
        <dbReference type="SAM" id="MobiDB-lite"/>
    </source>
</evidence>
<feature type="region of interest" description="Disordered" evidence="1">
    <location>
        <begin position="70"/>
        <end position="92"/>
    </location>
</feature>
<dbReference type="Proteomes" id="UP000250235">
    <property type="component" value="Unassembled WGS sequence"/>
</dbReference>
<keyword evidence="3" id="KW-1185">Reference proteome</keyword>
<evidence type="ECO:0000313" key="3">
    <source>
        <dbReference type="Proteomes" id="UP000250235"/>
    </source>
</evidence>
<reference evidence="2 3" key="1">
    <citation type="journal article" date="2015" name="Proc. Natl. Acad. Sci. U.S.A.">
        <title>The resurrection genome of Boea hygrometrica: A blueprint for survival of dehydration.</title>
        <authorList>
            <person name="Xiao L."/>
            <person name="Yang G."/>
            <person name="Zhang L."/>
            <person name="Yang X."/>
            <person name="Zhao S."/>
            <person name="Ji Z."/>
            <person name="Zhou Q."/>
            <person name="Hu M."/>
            <person name="Wang Y."/>
            <person name="Chen M."/>
            <person name="Xu Y."/>
            <person name="Jin H."/>
            <person name="Xiao X."/>
            <person name="Hu G."/>
            <person name="Bao F."/>
            <person name="Hu Y."/>
            <person name="Wan P."/>
            <person name="Li L."/>
            <person name="Deng X."/>
            <person name="Kuang T."/>
            <person name="Xiang C."/>
            <person name="Zhu J.K."/>
            <person name="Oliver M.J."/>
            <person name="He Y."/>
        </authorList>
    </citation>
    <scope>NUCLEOTIDE SEQUENCE [LARGE SCALE GENOMIC DNA]</scope>
    <source>
        <strain evidence="3">cv. XS01</strain>
    </source>
</reference>
<sequence length="162" mass="18712">MNLAKTPIRISYAAQRLPELLTLKLFSPEIAHDWSTSYELLSSKLKITTTLAYTGHYYQLTPKLIPLRDATQHSQSEHSAQSNQNIPDLNPAKTPVRISYTAQLLPELLTHKLFSLKIDRDKNQRNTQLCSSAKNRSSQISFNSRIKHKNRQEKKEEYYVDN</sequence>
<protein>
    <submittedName>
        <fullName evidence="2">Uncharacterized protein</fullName>
    </submittedName>
</protein>
<accession>A0A2Z7CXD9</accession>
<evidence type="ECO:0000313" key="2">
    <source>
        <dbReference type="EMBL" id="KZV49394.1"/>
    </source>
</evidence>
<gene>
    <name evidence="2" type="ORF">F511_38187</name>
</gene>
<feature type="compositionally biased region" description="Polar residues" evidence="1">
    <location>
        <begin position="72"/>
        <end position="87"/>
    </location>
</feature>
<organism evidence="2 3">
    <name type="scientific">Dorcoceras hygrometricum</name>
    <dbReference type="NCBI Taxonomy" id="472368"/>
    <lineage>
        <taxon>Eukaryota</taxon>
        <taxon>Viridiplantae</taxon>
        <taxon>Streptophyta</taxon>
        <taxon>Embryophyta</taxon>
        <taxon>Tracheophyta</taxon>
        <taxon>Spermatophyta</taxon>
        <taxon>Magnoliopsida</taxon>
        <taxon>eudicotyledons</taxon>
        <taxon>Gunneridae</taxon>
        <taxon>Pentapetalae</taxon>
        <taxon>asterids</taxon>
        <taxon>lamiids</taxon>
        <taxon>Lamiales</taxon>
        <taxon>Gesneriaceae</taxon>
        <taxon>Didymocarpoideae</taxon>
        <taxon>Trichosporeae</taxon>
        <taxon>Loxocarpinae</taxon>
        <taxon>Dorcoceras</taxon>
    </lineage>
</organism>
<proteinExistence type="predicted"/>
<dbReference type="AlphaFoldDB" id="A0A2Z7CXD9"/>